<dbReference type="AlphaFoldDB" id="A0A0D0C0R1"/>
<evidence type="ECO:0000313" key="1">
    <source>
        <dbReference type="EMBL" id="KIK55934.1"/>
    </source>
</evidence>
<gene>
    <name evidence="1" type="ORF">GYMLUDRAFT_174990</name>
</gene>
<dbReference type="OrthoDB" id="2735536at2759"/>
<dbReference type="Gene3D" id="3.40.50.720">
    <property type="entry name" value="NAD(P)-binding Rossmann-like Domain"/>
    <property type="match status" value="1"/>
</dbReference>
<evidence type="ECO:0008006" key="3">
    <source>
        <dbReference type="Google" id="ProtNLM"/>
    </source>
</evidence>
<proteinExistence type="predicted"/>
<feature type="non-terminal residue" evidence="1">
    <location>
        <position position="1"/>
    </location>
</feature>
<organism evidence="1 2">
    <name type="scientific">Collybiopsis luxurians FD-317 M1</name>
    <dbReference type="NCBI Taxonomy" id="944289"/>
    <lineage>
        <taxon>Eukaryota</taxon>
        <taxon>Fungi</taxon>
        <taxon>Dikarya</taxon>
        <taxon>Basidiomycota</taxon>
        <taxon>Agaricomycotina</taxon>
        <taxon>Agaricomycetes</taxon>
        <taxon>Agaricomycetidae</taxon>
        <taxon>Agaricales</taxon>
        <taxon>Marasmiineae</taxon>
        <taxon>Omphalotaceae</taxon>
        <taxon>Collybiopsis</taxon>
        <taxon>Collybiopsis luxurians</taxon>
    </lineage>
</organism>
<dbReference type="Proteomes" id="UP000053593">
    <property type="component" value="Unassembled WGS sequence"/>
</dbReference>
<protein>
    <recommendedName>
        <fullName evidence="3">NAD-dependent epimerase/dehydratase domain-containing protein</fullName>
    </recommendedName>
</protein>
<dbReference type="HOGENOM" id="CLU_2020709_0_0_1"/>
<dbReference type="EMBL" id="KN834802">
    <property type="protein sequence ID" value="KIK55934.1"/>
    <property type="molecule type" value="Genomic_DNA"/>
</dbReference>
<sequence length="125" mass="13942">YIAYLESYVLTGKKIWEFAKEHPDVDFTILLPSAIYGPLVPNYLTSDPDMQKSIGTNASLCRIFTQGTGEYPPQVLGHFVDVRDLAQAHIAALSSSLIPGRKKRILISNTTFKLKDVAELICRET</sequence>
<dbReference type="InterPro" id="IPR036291">
    <property type="entry name" value="NAD(P)-bd_dom_sf"/>
</dbReference>
<accession>A0A0D0C0R1</accession>
<evidence type="ECO:0000313" key="2">
    <source>
        <dbReference type="Proteomes" id="UP000053593"/>
    </source>
</evidence>
<reference evidence="1 2" key="1">
    <citation type="submission" date="2014-04" db="EMBL/GenBank/DDBJ databases">
        <title>Evolutionary Origins and Diversification of the Mycorrhizal Mutualists.</title>
        <authorList>
            <consortium name="DOE Joint Genome Institute"/>
            <consortium name="Mycorrhizal Genomics Consortium"/>
            <person name="Kohler A."/>
            <person name="Kuo A."/>
            <person name="Nagy L.G."/>
            <person name="Floudas D."/>
            <person name="Copeland A."/>
            <person name="Barry K.W."/>
            <person name="Cichocki N."/>
            <person name="Veneault-Fourrey C."/>
            <person name="LaButti K."/>
            <person name="Lindquist E.A."/>
            <person name="Lipzen A."/>
            <person name="Lundell T."/>
            <person name="Morin E."/>
            <person name="Murat C."/>
            <person name="Riley R."/>
            <person name="Ohm R."/>
            <person name="Sun H."/>
            <person name="Tunlid A."/>
            <person name="Henrissat B."/>
            <person name="Grigoriev I.V."/>
            <person name="Hibbett D.S."/>
            <person name="Martin F."/>
        </authorList>
    </citation>
    <scope>NUCLEOTIDE SEQUENCE [LARGE SCALE GENOMIC DNA]</scope>
    <source>
        <strain evidence="1 2">FD-317 M1</strain>
    </source>
</reference>
<keyword evidence="2" id="KW-1185">Reference proteome</keyword>
<dbReference type="SUPFAM" id="SSF51735">
    <property type="entry name" value="NAD(P)-binding Rossmann-fold domains"/>
    <property type="match status" value="1"/>
</dbReference>
<name>A0A0D0C0R1_9AGAR</name>